<dbReference type="AlphaFoldDB" id="A0A1D6FSS2"/>
<gene>
    <name evidence="1" type="ORF">ZEAMMB73_Zm00001d010692</name>
</gene>
<dbReference type="InParanoid" id="A0A1D6FSS2"/>
<proteinExistence type="predicted"/>
<protein>
    <submittedName>
        <fullName evidence="1">Uncharacterized protein</fullName>
    </submittedName>
</protein>
<reference evidence="1" key="1">
    <citation type="submission" date="2015-12" db="EMBL/GenBank/DDBJ databases">
        <title>Update maize B73 reference genome by single molecule sequencing technologies.</title>
        <authorList>
            <consortium name="Maize Genome Sequencing Project"/>
            <person name="Ware D."/>
        </authorList>
    </citation>
    <scope>NUCLEOTIDE SEQUENCE</scope>
    <source>
        <tissue evidence="1">Seedling</tissue>
    </source>
</reference>
<sequence>MLSKAMVVVAWSTVSARQHRMSGRRRDARRKSVTISPELSQSQNRIYLHDTVNGGWLYLFRSNLFGMQYSRKRYFVLEDAALRCFKSVPSSKGEYLMAKPRNNLRTVQYGQQLQQGEKDRHQVLKDFSKLLDDQDAAPEALLGDIPFHSGCNVGLMDEGIVAAMAYPIIHATCE</sequence>
<accession>A0A1D6FSS2</accession>
<evidence type="ECO:0000313" key="1">
    <source>
        <dbReference type="EMBL" id="AQK94609.1"/>
    </source>
</evidence>
<name>A0A1D6FSS2_MAIZE</name>
<organism evidence="1">
    <name type="scientific">Zea mays</name>
    <name type="common">Maize</name>
    <dbReference type="NCBI Taxonomy" id="4577"/>
    <lineage>
        <taxon>Eukaryota</taxon>
        <taxon>Viridiplantae</taxon>
        <taxon>Streptophyta</taxon>
        <taxon>Embryophyta</taxon>
        <taxon>Tracheophyta</taxon>
        <taxon>Spermatophyta</taxon>
        <taxon>Magnoliopsida</taxon>
        <taxon>Liliopsida</taxon>
        <taxon>Poales</taxon>
        <taxon>Poaceae</taxon>
        <taxon>PACMAD clade</taxon>
        <taxon>Panicoideae</taxon>
        <taxon>Andropogonodae</taxon>
        <taxon>Andropogoneae</taxon>
        <taxon>Tripsacinae</taxon>
        <taxon>Zea</taxon>
    </lineage>
</organism>
<dbReference type="SUPFAM" id="SSF50729">
    <property type="entry name" value="PH domain-like"/>
    <property type="match status" value="1"/>
</dbReference>
<dbReference type="EMBL" id="CM000784">
    <property type="protein sequence ID" value="AQK94609.1"/>
    <property type="molecule type" value="Genomic_DNA"/>
</dbReference>